<evidence type="ECO:0000313" key="3">
    <source>
        <dbReference type="EMBL" id="MCQ1529404.1"/>
    </source>
</evidence>
<evidence type="ECO:0000313" key="4">
    <source>
        <dbReference type="Proteomes" id="UP001651880"/>
    </source>
</evidence>
<evidence type="ECO:0000256" key="1">
    <source>
        <dbReference type="ARBA" id="ARBA00010613"/>
    </source>
</evidence>
<keyword evidence="4" id="KW-1185">Reference proteome</keyword>
<dbReference type="PANTHER" id="PTHR23088:SF27">
    <property type="entry name" value="DEAMINATED GLUTATHIONE AMIDASE"/>
    <property type="match status" value="1"/>
</dbReference>
<evidence type="ECO:0000259" key="2">
    <source>
        <dbReference type="PROSITE" id="PS50263"/>
    </source>
</evidence>
<name>A0ABT1NEC1_9FIRM</name>
<organism evidence="3 4">
    <name type="scientific">Lutispora saccharofermentans</name>
    <dbReference type="NCBI Taxonomy" id="3024236"/>
    <lineage>
        <taxon>Bacteria</taxon>
        <taxon>Bacillati</taxon>
        <taxon>Bacillota</taxon>
        <taxon>Clostridia</taxon>
        <taxon>Lutisporales</taxon>
        <taxon>Lutisporaceae</taxon>
        <taxon>Lutispora</taxon>
    </lineage>
</organism>
<sequence length="256" mass="29467">MKIGVCQLSVIEGQYERNIEEIEKSIKNHMEDKIDVLCFPELCITGYNFDIVKKSPVNERQVFSDLARKYKQNIFAGIAIKEGEKYFDVAAIWDQNGKLLCEYKKIHLWGEERDFFTQGDEVKIFELDGWRIGIMICADLGFADLPKIMALRGCDAVLCPAAWFSPFEEMYKLMVRARACENQVYLVGIDRAKGDVDLCGNSCISNPLGEIIAQSNTIEQDYFEADLNLDEVKQGKVTIPWLKMRLPEIYEKEYNK</sequence>
<dbReference type="InterPro" id="IPR036526">
    <property type="entry name" value="C-N_Hydrolase_sf"/>
</dbReference>
<dbReference type="SUPFAM" id="SSF56317">
    <property type="entry name" value="Carbon-nitrogen hydrolase"/>
    <property type="match status" value="1"/>
</dbReference>
<feature type="domain" description="CN hydrolase" evidence="2">
    <location>
        <begin position="1"/>
        <end position="229"/>
    </location>
</feature>
<accession>A0ABT1NEC1</accession>
<proteinExistence type="inferred from homology"/>
<comment type="caution">
    <text evidence="3">The sequence shown here is derived from an EMBL/GenBank/DDBJ whole genome shotgun (WGS) entry which is preliminary data.</text>
</comment>
<keyword evidence="3" id="KW-0378">Hydrolase</keyword>
<protein>
    <submittedName>
        <fullName evidence="3">Carbon-nitrogen hydrolase family protein</fullName>
    </submittedName>
</protein>
<comment type="similarity">
    <text evidence="1">Belongs to the carbon-nitrogen hydrolase superfamily. NIT1/NIT2 family.</text>
</comment>
<dbReference type="PROSITE" id="PS50263">
    <property type="entry name" value="CN_HYDROLASE"/>
    <property type="match status" value="1"/>
</dbReference>
<dbReference type="Gene3D" id="3.60.110.10">
    <property type="entry name" value="Carbon-nitrogen hydrolase"/>
    <property type="match status" value="1"/>
</dbReference>
<dbReference type="EMBL" id="JAJEKE010000005">
    <property type="protein sequence ID" value="MCQ1529404.1"/>
    <property type="molecule type" value="Genomic_DNA"/>
</dbReference>
<dbReference type="Proteomes" id="UP001651880">
    <property type="component" value="Unassembled WGS sequence"/>
</dbReference>
<gene>
    <name evidence="3" type="ORF">LJD61_07535</name>
</gene>
<dbReference type="PANTHER" id="PTHR23088">
    <property type="entry name" value="NITRILASE-RELATED"/>
    <property type="match status" value="1"/>
</dbReference>
<dbReference type="RefSeq" id="WP_255226924.1">
    <property type="nucleotide sequence ID" value="NZ_JAJEKE010000005.1"/>
</dbReference>
<dbReference type="Pfam" id="PF00795">
    <property type="entry name" value="CN_hydrolase"/>
    <property type="match status" value="1"/>
</dbReference>
<dbReference type="CDD" id="cd07197">
    <property type="entry name" value="nitrilase"/>
    <property type="match status" value="1"/>
</dbReference>
<dbReference type="InterPro" id="IPR003010">
    <property type="entry name" value="C-N_Hydrolase"/>
</dbReference>
<reference evidence="3 4" key="1">
    <citation type="submission" date="2021-10" db="EMBL/GenBank/DDBJ databases">
        <title>Lutispora strain m25 sp. nov., a thermophilic, non-spore-forming bacterium isolated from a lab-scale methanogenic bioreactor digesting anaerobic sludge.</title>
        <authorList>
            <person name="El Houari A."/>
            <person name="Mcdonald J."/>
        </authorList>
    </citation>
    <scope>NUCLEOTIDE SEQUENCE [LARGE SCALE GENOMIC DNA]</scope>
    <source>
        <strain evidence="4">m25</strain>
    </source>
</reference>
<dbReference type="GO" id="GO:0016787">
    <property type="term" value="F:hydrolase activity"/>
    <property type="evidence" value="ECO:0007669"/>
    <property type="project" value="UniProtKB-KW"/>
</dbReference>